<evidence type="ECO:0000256" key="4">
    <source>
        <dbReference type="ARBA" id="ARBA00022679"/>
    </source>
</evidence>
<organism evidence="12 13">
    <name type="scientific">Nocardioides conyzicola</name>
    <dbReference type="NCBI Taxonomy" id="1651781"/>
    <lineage>
        <taxon>Bacteria</taxon>
        <taxon>Bacillati</taxon>
        <taxon>Actinomycetota</taxon>
        <taxon>Actinomycetes</taxon>
        <taxon>Propionibacteriales</taxon>
        <taxon>Nocardioidaceae</taxon>
        <taxon>Nocardioides</taxon>
    </lineage>
</organism>
<keyword evidence="4" id="KW-0808">Transferase</keyword>
<dbReference type="Proteomes" id="UP001499974">
    <property type="component" value="Unassembled WGS sequence"/>
</dbReference>
<dbReference type="InterPro" id="IPR005543">
    <property type="entry name" value="PASTA_dom"/>
</dbReference>
<dbReference type="Pfam" id="PF00905">
    <property type="entry name" value="Transpeptidase"/>
    <property type="match status" value="1"/>
</dbReference>
<dbReference type="Gene3D" id="3.40.710.10">
    <property type="entry name" value="DD-peptidase/beta-lactamase superfamily"/>
    <property type="match status" value="1"/>
</dbReference>
<evidence type="ECO:0000259" key="11">
    <source>
        <dbReference type="PROSITE" id="PS51178"/>
    </source>
</evidence>
<evidence type="ECO:0000256" key="2">
    <source>
        <dbReference type="ARBA" id="ARBA00022670"/>
    </source>
</evidence>
<keyword evidence="2" id="KW-0645">Protease</keyword>
<reference evidence="13" key="1">
    <citation type="journal article" date="2019" name="Int. J. Syst. Evol. Microbiol.">
        <title>The Global Catalogue of Microorganisms (GCM) 10K type strain sequencing project: providing services to taxonomists for standard genome sequencing and annotation.</title>
        <authorList>
            <consortium name="The Broad Institute Genomics Platform"/>
            <consortium name="The Broad Institute Genome Sequencing Center for Infectious Disease"/>
            <person name="Wu L."/>
            <person name="Ma J."/>
        </authorList>
    </citation>
    <scope>NUCLEOTIDE SEQUENCE [LARGE SCALE GENOMIC DNA]</scope>
    <source>
        <strain evidence="13">JCM 18531</strain>
    </source>
</reference>
<dbReference type="SMART" id="SM00740">
    <property type="entry name" value="PASTA"/>
    <property type="match status" value="1"/>
</dbReference>
<dbReference type="SUPFAM" id="SSF53955">
    <property type="entry name" value="Lysozyme-like"/>
    <property type="match status" value="1"/>
</dbReference>
<dbReference type="EMBL" id="BAABKM010000002">
    <property type="protein sequence ID" value="GAA4702421.1"/>
    <property type="molecule type" value="Genomic_DNA"/>
</dbReference>
<keyword evidence="3" id="KW-0328">Glycosyltransferase</keyword>
<evidence type="ECO:0000256" key="5">
    <source>
        <dbReference type="ARBA" id="ARBA00022801"/>
    </source>
</evidence>
<evidence type="ECO:0000256" key="1">
    <source>
        <dbReference type="ARBA" id="ARBA00022645"/>
    </source>
</evidence>
<dbReference type="SUPFAM" id="SSF56601">
    <property type="entry name" value="beta-lactamase/transpeptidase-like"/>
    <property type="match status" value="1"/>
</dbReference>
<dbReference type="InterPro" id="IPR012338">
    <property type="entry name" value="Beta-lactam/transpept-like"/>
</dbReference>
<evidence type="ECO:0000256" key="7">
    <source>
        <dbReference type="ARBA" id="ARBA00034000"/>
    </source>
</evidence>
<dbReference type="Pfam" id="PF00912">
    <property type="entry name" value="Transgly"/>
    <property type="match status" value="1"/>
</dbReference>
<dbReference type="InterPro" id="IPR023346">
    <property type="entry name" value="Lysozyme-like_dom_sf"/>
</dbReference>
<dbReference type="Pfam" id="PF03793">
    <property type="entry name" value="PASTA"/>
    <property type="match status" value="1"/>
</dbReference>
<gene>
    <name evidence="12" type="ORF">GCM10023349_19630</name>
</gene>
<evidence type="ECO:0000256" key="3">
    <source>
        <dbReference type="ARBA" id="ARBA00022676"/>
    </source>
</evidence>
<dbReference type="PROSITE" id="PS51178">
    <property type="entry name" value="PASTA"/>
    <property type="match status" value="1"/>
</dbReference>
<evidence type="ECO:0000256" key="6">
    <source>
        <dbReference type="ARBA" id="ARBA00023268"/>
    </source>
</evidence>
<feature type="compositionally biased region" description="Gly residues" evidence="9">
    <location>
        <begin position="780"/>
        <end position="800"/>
    </location>
</feature>
<dbReference type="InterPro" id="IPR050396">
    <property type="entry name" value="Glycosyltr_51/Transpeptidase"/>
</dbReference>
<keyword evidence="1" id="KW-0121">Carboxypeptidase</keyword>
<keyword evidence="5" id="KW-0378">Hydrolase</keyword>
<keyword evidence="6" id="KW-0511">Multifunctional enzyme</keyword>
<accession>A0ABP8X9P6</accession>
<dbReference type="RefSeq" id="WP_345521070.1">
    <property type="nucleotide sequence ID" value="NZ_BAABKM010000002.1"/>
</dbReference>
<feature type="transmembrane region" description="Helical" evidence="10">
    <location>
        <begin position="18"/>
        <end position="40"/>
    </location>
</feature>
<keyword evidence="10" id="KW-1133">Transmembrane helix</keyword>
<dbReference type="CDD" id="cd06577">
    <property type="entry name" value="PASTA_pknB"/>
    <property type="match status" value="1"/>
</dbReference>
<dbReference type="InterPro" id="IPR001460">
    <property type="entry name" value="PCN-bd_Tpept"/>
</dbReference>
<evidence type="ECO:0000256" key="8">
    <source>
        <dbReference type="ARBA" id="ARBA00049902"/>
    </source>
</evidence>
<dbReference type="InterPro" id="IPR001264">
    <property type="entry name" value="Glyco_trans_51"/>
</dbReference>
<proteinExistence type="predicted"/>
<feature type="region of interest" description="Disordered" evidence="9">
    <location>
        <begin position="729"/>
        <end position="800"/>
    </location>
</feature>
<dbReference type="Gene3D" id="3.30.10.20">
    <property type="match status" value="1"/>
</dbReference>
<feature type="compositionally biased region" description="Low complexity" evidence="9">
    <location>
        <begin position="749"/>
        <end position="761"/>
    </location>
</feature>
<evidence type="ECO:0000256" key="9">
    <source>
        <dbReference type="SAM" id="MobiDB-lite"/>
    </source>
</evidence>
<dbReference type="InterPro" id="IPR036950">
    <property type="entry name" value="PBP_transglycosylase"/>
</dbReference>
<name>A0ABP8X9P6_9ACTN</name>
<comment type="catalytic activity">
    <reaction evidence="8">
        <text>[GlcNAc-(1-&gt;4)-Mur2Ac(oyl-L-Ala-gamma-D-Glu-L-Lys-D-Ala-D-Ala)](n)-di-trans,octa-cis-undecaprenyl diphosphate + beta-D-GlcNAc-(1-&gt;4)-Mur2Ac(oyl-L-Ala-gamma-D-Glu-L-Lys-D-Ala-D-Ala)-di-trans,octa-cis-undecaprenyl diphosphate = [GlcNAc-(1-&gt;4)-Mur2Ac(oyl-L-Ala-gamma-D-Glu-L-Lys-D-Ala-D-Ala)](n+1)-di-trans,octa-cis-undecaprenyl diphosphate + di-trans,octa-cis-undecaprenyl diphosphate + H(+)</text>
        <dbReference type="Rhea" id="RHEA:23708"/>
        <dbReference type="Rhea" id="RHEA-COMP:9602"/>
        <dbReference type="Rhea" id="RHEA-COMP:9603"/>
        <dbReference type="ChEBI" id="CHEBI:15378"/>
        <dbReference type="ChEBI" id="CHEBI:58405"/>
        <dbReference type="ChEBI" id="CHEBI:60033"/>
        <dbReference type="ChEBI" id="CHEBI:78435"/>
        <dbReference type="EC" id="2.4.99.28"/>
    </reaction>
</comment>
<keyword evidence="10" id="KW-0812">Transmembrane</keyword>
<dbReference type="PANTHER" id="PTHR32282:SF33">
    <property type="entry name" value="PEPTIDOGLYCAN GLYCOSYLTRANSFERASE"/>
    <property type="match status" value="1"/>
</dbReference>
<protein>
    <submittedName>
        <fullName evidence="12">Transglycosylase domain-containing protein</fullName>
    </submittedName>
</protein>
<comment type="catalytic activity">
    <reaction evidence="7">
        <text>Preferential cleavage: (Ac)2-L-Lys-D-Ala-|-D-Ala. Also transpeptidation of peptidyl-alanyl moieties that are N-acyl substituents of D-alanine.</text>
        <dbReference type="EC" id="3.4.16.4"/>
    </reaction>
</comment>
<dbReference type="PANTHER" id="PTHR32282">
    <property type="entry name" value="BINDING PROTEIN TRANSPEPTIDASE, PUTATIVE-RELATED"/>
    <property type="match status" value="1"/>
</dbReference>
<keyword evidence="13" id="KW-1185">Reference proteome</keyword>
<feature type="domain" description="PASTA" evidence="11">
    <location>
        <begin position="701"/>
        <end position="766"/>
    </location>
</feature>
<comment type="caution">
    <text evidence="12">The sequence shown here is derived from an EMBL/GenBank/DDBJ whole genome shotgun (WGS) entry which is preliminary data.</text>
</comment>
<keyword evidence="10" id="KW-0472">Membrane</keyword>
<evidence type="ECO:0000313" key="13">
    <source>
        <dbReference type="Proteomes" id="UP001499974"/>
    </source>
</evidence>
<sequence>MSVPREERLSAGRITAHLLVMVSVAALLGVVVAGLAIPFAGIAGVGARNVAKAMDNLPAELETDPLPQRTRLLDSSGNTIATFYDENRVNVSLDQINRTMIEAIVSIEDSRFYEHGALDLKGTVRALVTNQANAGVVQGGSSITQQMVKMTLQTQAKTKAERAAATEDTYARKLKELRYAIAFEQHHNKDWILERYLNIAYFGDGTYGVQSAARHYFGVNAKKLNLRQSAMLAGLVKNPTGYDPTNSPDRALARRNVVLDRMAQLNVISREKAEQTKKRGLGLHVVKAKNGCWFSRAPFFCDYAWNYLLDDKSLGATVAQRRQLLKSGGLTIRSTIDLTDQEAAERAVTDHVSKGDQAVGAIAMVEPRTGDVKAIAQSRPMGRSEKNGQTFLNYSVPTKYGDSAGFQAGSTFKPFVLAAALEKGIPLSTTFNAPQSMVIDTSEFANCPGAGNYVGDWDVSSSTSSGTMDVYRGTRESVNTFYAMLERATGVCKPYSIARSLGVDLTYPKGDRSHQAERVPTFVLGIASASPLEMAEAYATFAGRGLHCDSRPVTSIEDASGNVLKKYDRACQQALPQTVADAINDVLRGVQEPGGFGYDNGQTGLNVPSAAKTGTTTDGKSVWYVGYTPQLATAAMIAGASKDGGKPIPLGGQTIHGSYISDSDISGSGFAGPMWAQAMQAIQDRFDDIDFVAPSDINVNGVPATVPSTSGMSVATAESTLRQAGFNPILGGSTDSGNPIGTVAYTDPSGGSSSTKGSVVTIYTSNGVAPKPPKGHGGRGHGGGGGGGGGRPGNGPGGGR</sequence>
<dbReference type="Gene3D" id="1.10.3810.10">
    <property type="entry name" value="Biosynthetic peptidoglycan transglycosylase-like"/>
    <property type="match status" value="1"/>
</dbReference>
<evidence type="ECO:0000313" key="12">
    <source>
        <dbReference type="EMBL" id="GAA4702421.1"/>
    </source>
</evidence>
<evidence type="ECO:0000256" key="10">
    <source>
        <dbReference type="SAM" id="Phobius"/>
    </source>
</evidence>